<dbReference type="Proteomes" id="UP001239019">
    <property type="component" value="Unassembled WGS sequence"/>
</dbReference>
<keyword evidence="3" id="KW-1185">Reference proteome</keyword>
<gene>
    <name evidence="2" type="ORF">RBH19_08930</name>
</gene>
<accession>A0ABU0W7J7</accession>
<proteinExistence type="predicted"/>
<evidence type="ECO:0000313" key="2">
    <source>
        <dbReference type="EMBL" id="MDQ2069997.1"/>
    </source>
</evidence>
<dbReference type="RefSeq" id="WP_306728496.1">
    <property type="nucleotide sequence ID" value="NZ_JAVDDT010000005.1"/>
</dbReference>
<comment type="caution">
    <text evidence="2">The sequence shown here is derived from an EMBL/GenBank/DDBJ whole genome shotgun (WGS) entry which is preliminary data.</text>
</comment>
<reference evidence="2 3" key="1">
    <citation type="submission" date="2023-08" db="EMBL/GenBank/DDBJ databases">
        <title>Whole-genome sequencing of halo(alkali)philic microorganisms from hypersaline lakes.</title>
        <authorList>
            <person name="Sorokin D.Y."/>
            <person name="Abbas B."/>
            <person name="Merkel A.Y."/>
        </authorList>
    </citation>
    <scope>NUCLEOTIDE SEQUENCE [LARGE SCALE GENOMIC DNA]</scope>
    <source>
        <strain evidence="2 3">AB-CW4</strain>
    </source>
</reference>
<protein>
    <submittedName>
        <fullName evidence="2">Beta-ketoacyl synthase chain length factor</fullName>
    </submittedName>
</protein>
<feature type="domain" description="Beta-ketoacyl synthase-like N-terminal" evidence="1">
    <location>
        <begin position="21"/>
        <end position="238"/>
    </location>
</feature>
<dbReference type="InterPro" id="IPR014030">
    <property type="entry name" value="Ketoacyl_synth_N"/>
</dbReference>
<evidence type="ECO:0000259" key="1">
    <source>
        <dbReference type="Pfam" id="PF13723"/>
    </source>
</evidence>
<organism evidence="2 3">
    <name type="scientific">Natronospira bacteriovora</name>
    <dbReference type="NCBI Taxonomy" id="3069753"/>
    <lineage>
        <taxon>Bacteria</taxon>
        <taxon>Pseudomonadati</taxon>
        <taxon>Pseudomonadota</taxon>
        <taxon>Gammaproteobacteria</taxon>
        <taxon>Natronospirales</taxon>
        <taxon>Natronospiraceae</taxon>
        <taxon>Natronospira</taxon>
    </lineage>
</organism>
<sequence>MEFDLLRWSAWAPGVTSAEAWQAWLTEQTAFAGEDAPDVSFMPPMQRRRLSRMARMGFQAMEQCLDDGEPALPIVFTSRHGELQRSHSLLQSLARKEPLSPKDFSLSVHNATTGLYSIFRGNREASTAIAAGPDSLAMGLLEAILQADGRSGECLLVWVEQPVPDFYRGYLDAQSPDVCLALRIAAAGQGGRRLLFRHGDAAVESPPASDMGVLRAIMALLTQQQSRVDWRGQRNHWTLEEGHVAA</sequence>
<dbReference type="EMBL" id="JAVDDT010000005">
    <property type="protein sequence ID" value="MDQ2069997.1"/>
    <property type="molecule type" value="Genomic_DNA"/>
</dbReference>
<dbReference type="Pfam" id="PF13723">
    <property type="entry name" value="Ketoacyl-synt_2"/>
    <property type="match status" value="1"/>
</dbReference>
<evidence type="ECO:0000313" key="3">
    <source>
        <dbReference type="Proteomes" id="UP001239019"/>
    </source>
</evidence>
<name>A0ABU0W7J7_9GAMM</name>